<gene>
    <name evidence="3" type="ORF">BXY41_106262</name>
</gene>
<evidence type="ECO:0000313" key="3">
    <source>
        <dbReference type="EMBL" id="PPK80671.1"/>
    </source>
</evidence>
<protein>
    <submittedName>
        <fullName evidence="3">Lipocalin-like protein</fullName>
    </submittedName>
</protein>
<feature type="domain" description="Lipocalin-like" evidence="2">
    <location>
        <begin position="66"/>
        <end position="148"/>
    </location>
</feature>
<evidence type="ECO:0000259" key="2">
    <source>
        <dbReference type="Pfam" id="PF13648"/>
    </source>
</evidence>
<keyword evidence="1" id="KW-0732">Signal</keyword>
<evidence type="ECO:0000313" key="4">
    <source>
        <dbReference type="Proteomes" id="UP000237749"/>
    </source>
</evidence>
<proteinExistence type="predicted"/>
<dbReference type="InterPro" id="IPR024311">
    <property type="entry name" value="Lipocalin-like"/>
</dbReference>
<dbReference type="Pfam" id="PF13648">
    <property type="entry name" value="Lipocalin_4"/>
    <property type="match status" value="1"/>
</dbReference>
<accession>A0A2S6HSW0</accession>
<feature type="signal peptide" evidence="1">
    <location>
        <begin position="1"/>
        <end position="22"/>
    </location>
</feature>
<reference evidence="3 4" key="1">
    <citation type="submission" date="2018-02" db="EMBL/GenBank/DDBJ databases">
        <title>Genomic Encyclopedia of Archaeal and Bacterial Type Strains, Phase II (KMG-II): from individual species to whole genera.</title>
        <authorList>
            <person name="Goeker M."/>
        </authorList>
    </citation>
    <scope>NUCLEOTIDE SEQUENCE [LARGE SCALE GENOMIC DNA]</scope>
    <source>
        <strain evidence="3 4">DSM 3808</strain>
    </source>
</reference>
<organism evidence="3 4">
    <name type="scientific">Lacrimispora xylanisolvens</name>
    <dbReference type="NCBI Taxonomy" id="384636"/>
    <lineage>
        <taxon>Bacteria</taxon>
        <taxon>Bacillati</taxon>
        <taxon>Bacillota</taxon>
        <taxon>Clostridia</taxon>
        <taxon>Lachnospirales</taxon>
        <taxon>Lachnospiraceae</taxon>
        <taxon>Lacrimispora</taxon>
    </lineage>
</organism>
<dbReference type="RefSeq" id="WP_104437352.1">
    <property type="nucleotide sequence ID" value="NZ_PTJA01000006.1"/>
</dbReference>
<sequence>MRKITIFLTCVMVLILAGCDNGFSINSNPSMTTEVIKPTNTPEIDPITTSSATDSPSVKDNVLEYIMGTWMISYAKNANTGEDYSLQELYGTGIQYGGTLTFNDDATFKRYIGITTEESDGYEGTYSVQDNVITLNFYNGTINTAKYLQSTQEIEYYIKDIIEIPIHEYYTKY</sequence>
<comment type="caution">
    <text evidence="3">The sequence shown here is derived from an EMBL/GenBank/DDBJ whole genome shotgun (WGS) entry which is preliminary data.</text>
</comment>
<evidence type="ECO:0000256" key="1">
    <source>
        <dbReference type="SAM" id="SignalP"/>
    </source>
</evidence>
<name>A0A2S6HSW0_9FIRM</name>
<keyword evidence="4" id="KW-1185">Reference proteome</keyword>
<feature type="chain" id="PRO_5038639588" evidence="1">
    <location>
        <begin position="23"/>
        <end position="173"/>
    </location>
</feature>
<dbReference type="PROSITE" id="PS51257">
    <property type="entry name" value="PROKAR_LIPOPROTEIN"/>
    <property type="match status" value="1"/>
</dbReference>
<dbReference type="Proteomes" id="UP000237749">
    <property type="component" value="Unassembled WGS sequence"/>
</dbReference>
<dbReference type="AlphaFoldDB" id="A0A2S6HSW0"/>
<dbReference type="EMBL" id="PTJA01000006">
    <property type="protein sequence ID" value="PPK80671.1"/>
    <property type="molecule type" value="Genomic_DNA"/>
</dbReference>